<dbReference type="Proteomes" id="UP001620626">
    <property type="component" value="Unassembled WGS sequence"/>
</dbReference>
<evidence type="ECO:0000313" key="3">
    <source>
        <dbReference type="Proteomes" id="UP001620626"/>
    </source>
</evidence>
<dbReference type="AlphaFoldDB" id="A0ABD2JAM2"/>
<feature type="compositionally biased region" description="Low complexity" evidence="1">
    <location>
        <begin position="519"/>
        <end position="535"/>
    </location>
</feature>
<comment type="caution">
    <text evidence="2">The sequence shown here is derived from an EMBL/GenBank/DDBJ whole genome shotgun (WGS) entry which is preliminary data.</text>
</comment>
<feature type="compositionally biased region" description="Basic and acidic residues" evidence="1">
    <location>
        <begin position="202"/>
        <end position="220"/>
    </location>
</feature>
<accession>A0ABD2JAM2</accession>
<feature type="region of interest" description="Disordered" evidence="1">
    <location>
        <begin position="183"/>
        <end position="300"/>
    </location>
</feature>
<dbReference type="EMBL" id="JBICBT010001016">
    <property type="protein sequence ID" value="KAL3087664.1"/>
    <property type="molecule type" value="Genomic_DNA"/>
</dbReference>
<feature type="region of interest" description="Disordered" evidence="1">
    <location>
        <begin position="491"/>
        <end position="560"/>
    </location>
</feature>
<feature type="compositionally biased region" description="Polar residues" evidence="1">
    <location>
        <begin position="235"/>
        <end position="247"/>
    </location>
</feature>
<feature type="compositionally biased region" description="Low complexity" evidence="1">
    <location>
        <begin position="541"/>
        <end position="554"/>
    </location>
</feature>
<reference evidence="2 3" key="1">
    <citation type="submission" date="2024-10" db="EMBL/GenBank/DDBJ databases">
        <authorList>
            <person name="Kim D."/>
        </authorList>
    </citation>
    <scope>NUCLEOTIDE SEQUENCE [LARGE SCALE GENOMIC DNA]</scope>
    <source>
        <strain evidence="2">BH-2024</strain>
    </source>
</reference>
<name>A0ABD2JAM2_9BILA</name>
<keyword evidence="3" id="KW-1185">Reference proteome</keyword>
<gene>
    <name evidence="2" type="ORF">niasHT_028970</name>
</gene>
<proteinExistence type="predicted"/>
<evidence type="ECO:0000256" key="1">
    <source>
        <dbReference type="SAM" id="MobiDB-lite"/>
    </source>
</evidence>
<feature type="region of interest" description="Disordered" evidence="1">
    <location>
        <begin position="43"/>
        <end position="69"/>
    </location>
</feature>
<evidence type="ECO:0000313" key="2">
    <source>
        <dbReference type="EMBL" id="KAL3087664.1"/>
    </source>
</evidence>
<sequence>MLICVRKEQILPDGIAPFDELISGALQLVRPIFGSAARQFATSSKIDSSKEHQRGNPTKPKSVGGTPSRLSSARLRELDILGINSREETIIAGDELPEICQGDSRICKFIACTAHNFKRGQSFANLQMMAHILGDRKMRHTVGTMNSDAVNDACREHGMGSTQCALFTRAFRLIDKFMTTIEDGEERHNGGGGGTTASGAETVKHDGEREEKNANDDPQKRPKPIVPANRPIAAQQPSSTAETTQKTPMIKTKPTLADSFEPQNDATENSWHSTETRGIKGSRTWSTHQRHRGLTRSLPSNNMLMDGGAIEENKVVIVMPDLSQKVFGALPTATSFNSPSAAPSKARRLVETRKTLISYKKPSTTTVQIGHNDATPSKVDENGTAILINGNGISAAQRVAPERRNLARPLLKNTLKPMVAQKSSLIPYAHQIFTTIKPLTDSATITTARLRSFIPEAEEFEDEEGQHDDDKNGAVVVVGAEVTTNELTRWRRSRMKDGGGGDYYDELAATSSGEESADNKSANSKSNSRNRSSEFNDSEQQQDQNKKQQQQMDNCLQYLG</sequence>
<feature type="compositionally biased region" description="Polar residues" evidence="1">
    <location>
        <begin position="261"/>
        <end position="273"/>
    </location>
</feature>
<organism evidence="2 3">
    <name type="scientific">Heterodera trifolii</name>
    <dbReference type="NCBI Taxonomy" id="157864"/>
    <lineage>
        <taxon>Eukaryota</taxon>
        <taxon>Metazoa</taxon>
        <taxon>Ecdysozoa</taxon>
        <taxon>Nematoda</taxon>
        <taxon>Chromadorea</taxon>
        <taxon>Rhabditida</taxon>
        <taxon>Tylenchina</taxon>
        <taxon>Tylenchomorpha</taxon>
        <taxon>Tylenchoidea</taxon>
        <taxon>Heteroderidae</taxon>
        <taxon>Heteroderinae</taxon>
        <taxon>Heterodera</taxon>
    </lineage>
</organism>
<protein>
    <submittedName>
        <fullName evidence="2">Uncharacterized protein</fullName>
    </submittedName>
</protein>